<sequence length="188" mass="21056">MTPLRLSAIRPTVRRTGSGNAASTRRSEVPTAAGKFAYRGRVIYKYEHDRAARPASRSPTLNLAICLGLCVCLSGADVPCERHHILLFDTVERVRSRPSSDSRASECLSGGLEMEEYVCAGKGAYTQLPPNERLQVVSRREKRWPFLVTRPTQLSAGTVYDLRLLAINILWARWVGESQYFSWLTANE</sequence>
<organism evidence="2 3">
    <name type="scientific">Postia placenta MAD-698-R-SB12</name>
    <dbReference type="NCBI Taxonomy" id="670580"/>
    <lineage>
        <taxon>Eukaryota</taxon>
        <taxon>Fungi</taxon>
        <taxon>Dikarya</taxon>
        <taxon>Basidiomycota</taxon>
        <taxon>Agaricomycotina</taxon>
        <taxon>Agaricomycetes</taxon>
        <taxon>Polyporales</taxon>
        <taxon>Adustoporiaceae</taxon>
        <taxon>Rhodonia</taxon>
    </lineage>
</organism>
<dbReference type="GeneID" id="36331513"/>
<gene>
    <name evidence="2" type="ORF">POSPLADRAFT_1151667</name>
</gene>
<name>A0A1X6MRR7_9APHY</name>
<evidence type="ECO:0000313" key="3">
    <source>
        <dbReference type="Proteomes" id="UP000194127"/>
    </source>
</evidence>
<evidence type="ECO:0000313" key="2">
    <source>
        <dbReference type="EMBL" id="OSX58873.1"/>
    </source>
</evidence>
<dbReference type="EMBL" id="KZ110603">
    <property type="protein sequence ID" value="OSX58873.1"/>
    <property type="molecule type" value="Genomic_DNA"/>
</dbReference>
<feature type="region of interest" description="Disordered" evidence="1">
    <location>
        <begin position="1"/>
        <end position="28"/>
    </location>
</feature>
<dbReference type="Proteomes" id="UP000194127">
    <property type="component" value="Unassembled WGS sequence"/>
</dbReference>
<reference evidence="2 3" key="1">
    <citation type="submission" date="2017-04" db="EMBL/GenBank/DDBJ databases">
        <title>Genome Sequence of the Model Brown-Rot Fungus Postia placenta SB12.</title>
        <authorList>
            <consortium name="DOE Joint Genome Institute"/>
            <person name="Gaskell J."/>
            <person name="Kersten P."/>
            <person name="Larrondo L.F."/>
            <person name="Canessa P."/>
            <person name="Martinez D."/>
            <person name="Hibbett D."/>
            <person name="Schmoll M."/>
            <person name="Kubicek C.P."/>
            <person name="Martinez A.T."/>
            <person name="Yadav J."/>
            <person name="Master E."/>
            <person name="Magnuson J.K."/>
            <person name="James T."/>
            <person name="Yaver D."/>
            <person name="Berka R."/>
            <person name="Labutti K."/>
            <person name="Lipzen A."/>
            <person name="Aerts A."/>
            <person name="Barry K."/>
            <person name="Henrissat B."/>
            <person name="Blanchette R."/>
            <person name="Grigoriev I."/>
            <person name="Cullen D."/>
        </authorList>
    </citation>
    <scope>NUCLEOTIDE SEQUENCE [LARGE SCALE GENOMIC DNA]</scope>
    <source>
        <strain evidence="2 3">MAD-698-R-SB12</strain>
    </source>
</reference>
<protein>
    <submittedName>
        <fullName evidence="2">Uncharacterized protein</fullName>
    </submittedName>
</protein>
<proteinExistence type="predicted"/>
<feature type="compositionally biased region" description="Polar residues" evidence="1">
    <location>
        <begin position="15"/>
        <end position="24"/>
    </location>
</feature>
<dbReference type="OrthoDB" id="10271058at2759"/>
<accession>A0A1X6MRR7</accession>
<keyword evidence="3" id="KW-1185">Reference proteome</keyword>
<dbReference type="AlphaFoldDB" id="A0A1X6MRR7"/>
<dbReference type="RefSeq" id="XP_024335667.1">
    <property type="nucleotide sequence ID" value="XM_024486564.1"/>
</dbReference>
<evidence type="ECO:0000256" key="1">
    <source>
        <dbReference type="SAM" id="MobiDB-lite"/>
    </source>
</evidence>